<dbReference type="PATRIC" id="fig|220754.4.peg.2001"/>
<organism evidence="5 6">
    <name type="scientific">Jeotgalibacillus campisalis</name>
    <dbReference type="NCBI Taxonomy" id="220754"/>
    <lineage>
        <taxon>Bacteria</taxon>
        <taxon>Bacillati</taxon>
        <taxon>Bacillota</taxon>
        <taxon>Bacilli</taxon>
        <taxon>Bacillales</taxon>
        <taxon>Caryophanaceae</taxon>
        <taxon>Jeotgalibacillus</taxon>
    </lineage>
</organism>
<dbReference type="SUPFAM" id="SSF53098">
    <property type="entry name" value="Ribonuclease H-like"/>
    <property type="match status" value="1"/>
</dbReference>
<dbReference type="GO" id="GO:0008408">
    <property type="term" value="F:3'-5' exonuclease activity"/>
    <property type="evidence" value="ECO:0007669"/>
    <property type="project" value="TreeGrafter"/>
</dbReference>
<dbReference type="PANTHER" id="PTHR30231:SF42">
    <property type="entry name" value="EXONUCLEASE"/>
    <property type="match status" value="1"/>
</dbReference>
<evidence type="ECO:0000259" key="4">
    <source>
        <dbReference type="SMART" id="SM00479"/>
    </source>
</evidence>
<evidence type="ECO:0000313" key="5">
    <source>
        <dbReference type="EMBL" id="KIL47814.1"/>
    </source>
</evidence>
<comment type="caution">
    <text evidence="5">The sequence shown here is derived from an EMBL/GenBank/DDBJ whole genome shotgun (WGS) entry which is preliminary data.</text>
</comment>
<gene>
    <name evidence="5" type="ORF">KR50_19810</name>
</gene>
<dbReference type="GO" id="GO:0005829">
    <property type="term" value="C:cytosol"/>
    <property type="evidence" value="ECO:0007669"/>
    <property type="project" value="TreeGrafter"/>
</dbReference>
<keyword evidence="6" id="KW-1185">Reference proteome</keyword>
<dbReference type="InterPro" id="IPR036397">
    <property type="entry name" value="RNaseH_sf"/>
</dbReference>
<dbReference type="GO" id="GO:0003676">
    <property type="term" value="F:nucleic acid binding"/>
    <property type="evidence" value="ECO:0007669"/>
    <property type="project" value="InterPro"/>
</dbReference>
<accession>A0A0C2S184</accession>
<feature type="domain" description="Exonuclease" evidence="4">
    <location>
        <begin position="2"/>
        <end position="165"/>
    </location>
</feature>
<dbReference type="Gene3D" id="3.30.420.10">
    <property type="entry name" value="Ribonuclease H-like superfamily/Ribonuclease H"/>
    <property type="match status" value="1"/>
</dbReference>
<keyword evidence="2" id="KW-0378">Hydrolase</keyword>
<dbReference type="Pfam" id="PF00929">
    <property type="entry name" value="RNase_T"/>
    <property type="match status" value="1"/>
</dbReference>
<dbReference type="RefSeq" id="WP_041057653.1">
    <property type="nucleotide sequence ID" value="NZ_JXRR01000014.1"/>
</dbReference>
<dbReference type="AlphaFoldDB" id="A0A0C2S184"/>
<dbReference type="FunFam" id="3.30.420.10:FF:000045">
    <property type="entry name" value="3'-5' exonuclease DinG"/>
    <property type="match status" value="1"/>
</dbReference>
<evidence type="ECO:0000313" key="6">
    <source>
        <dbReference type="Proteomes" id="UP000031972"/>
    </source>
</evidence>
<evidence type="ECO:0000256" key="1">
    <source>
        <dbReference type="ARBA" id="ARBA00022722"/>
    </source>
</evidence>
<dbReference type="PANTHER" id="PTHR30231">
    <property type="entry name" value="DNA POLYMERASE III SUBUNIT EPSILON"/>
    <property type="match status" value="1"/>
</dbReference>
<dbReference type="InterPro" id="IPR012337">
    <property type="entry name" value="RNaseH-like_sf"/>
</dbReference>
<dbReference type="CDD" id="cd06130">
    <property type="entry name" value="DNA_pol_III_epsilon_like"/>
    <property type="match status" value="1"/>
</dbReference>
<dbReference type="SMART" id="SM00479">
    <property type="entry name" value="EXOIII"/>
    <property type="match status" value="1"/>
</dbReference>
<evidence type="ECO:0000256" key="3">
    <source>
        <dbReference type="ARBA" id="ARBA00022839"/>
    </source>
</evidence>
<protein>
    <recommendedName>
        <fullName evidence="4">Exonuclease domain-containing protein</fullName>
    </recommendedName>
</protein>
<keyword evidence="3" id="KW-0269">Exonuclease</keyword>
<keyword evidence="1" id="KW-0540">Nuclease</keyword>
<dbReference type="InterPro" id="IPR013520">
    <property type="entry name" value="Ribonucl_H"/>
</dbReference>
<dbReference type="EMBL" id="JXRR01000014">
    <property type="protein sequence ID" value="KIL47814.1"/>
    <property type="molecule type" value="Genomic_DNA"/>
</dbReference>
<proteinExistence type="predicted"/>
<evidence type="ECO:0000256" key="2">
    <source>
        <dbReference type="ARBA" id="ARBA00022801"/>
    </source>
</evidence>
<name>A0A0C2S184_9BACL</name>
<dbReference type="Proteomes" id="UP000031972">
    <property type="component" value="Unassembled WGS sequence"/>
</dbReference>
<sequence>MNFTAIDFETANRSRNSICSVGVVEVTDGIITNEYYSLINPMQPFDAVNCGIHGIFEQDVKSAPTFSEYWPVLKGQLENKMIIAHNASFDMGVLRASLDASNHSYPMIDYGCSYILSKKAFPALQSYRLSSIASMLDIPLMHHQALDDARASAKIVLEIASRKEIATIEDLHVKMGVTAGSIFPGGYRAASGAKKRVSSKRSSYYR</sequence>
<reference evidence="5" key="1">
    <citation type="submission" date="2015-01" db="EMBL/GenBank/DDBJ databases">
        <title>Jeotgalibacillus campisalis genome sequencing.</title>
        <authorList>
            <person name="Goh K.M."/>
            <person name="Chan K.-G."/>
            <person name="Yaakop A.S."/>
            <person name="Ee R."/>
            <person name="Gan H.M."/>
            <person name="Chan C.S."/>
        </authorList>
    </citation>
    <scope>NUCLEOTIDE SEQUENCE [LARGE SCALE GENOMIC DNA]</scope>
    <source>
        <strain evidence="5">SF-57</strain>
    </source>
</reference>